<protein>
    <recommendedName>
        <fullName evidence="4">Glycosyltransferase RgtA/B/C/D-like domain-containing protein</fullName>
    </recommendedName>
</protein>
<name>A0A4P7PUC8_9FLAO</name>
<evidence type="ECO:0000256" key="1">
    <source>
        <dbReference type="SAM" id="Phobius"/>
    </source>
</evidence>
<feature type="transmembrane region" description="Helical" evidence="1">
    <location>
        <begin position="112"/>
        <end position="129"/>
    </location>
</feature>
<keyword evidence="1" id="KW-1133">Transmembrane helix</keyword>
<feature type="transmembrane region" description="Helical" evidence="1">
    <location>
        <begin position="12"/>
        <end position="37"/>
    </location>
</feature>
<feature type="transmembrane region" description="Helical" evidence="1">
    <location>
        <begin position="360"/>
        <end position="376"/>
    </location>
</feature>
<evidence type="ECO:0008006" key="4">
    <source>
        <dbReference type="Google" id="ProtNLM"/>
    </source>
</evidence>
<feature type="transmembrane region" description="Helical" evidence="1">
    <location>
        <begin position="201"/>
        <end position="219"/>
    </location>
</feature>
<feature type="transmembrane region" description="Helical" evidence="1">
    <location>
        <begin position="134"/>
        <end position="150"/>
    </location>
</feature>
<keyword evidence="1" id="KW-0812">Transmembrane</keyword>
<organism evidence="2 3">
    <name type="scientific">Flavobacterium sangjuense</name>
    <dbReference type="NCBI Taxonomy" id="2518177"/>
    <lineage>
        <taxon>Bacteria</taxon>
        <taxon>Pseudomonadati</taxon>
        <taxon>Bacteroidota</taxon>
        <taxon>Flavobacteriia</taxon>
        <taxon>Flavobacteriales</taxon>
        <taxon>Flavobacteriaceae</taxon>
        <taxon>Flavobacterium</taxon>
    </lineage>
</organism>
<feature type="transmembrane region" description="Helical" evidence="1">
    <location>
        <begin position="162"/>
        <end position="189"/>
    </location>
</feature>
<keyword evidence="3" id="KW-1185">Reference proteome</keyword>
<dbReference type="RefSeq" id="WP_136151840.1">
    <property type="nucleotide sequence ID" value="NZ_CP038810.1"/>
</dbReference>
<evidence type="ECO:0000313" key="2">
    <source>
        <dbReference type="EMBL" id="QBZ97910.1"/>
    </source>
</evidence>
<feature type="transmembrane region" description="Helical" evidence="1">
    <location>
        <begin position="301"/>
        <end position="325"/>
    </location>
</feature>
<dbReference type="AlphaFoldDB" id="A0A4P7PUC8"/>
<dbReference type="KEGG" id="fsn:GS03_01408"/>
<dbReference type="EMBL" id="CP038810">
    <property type="protein sequence ID" value="QBZ97910.1"/>
    <property type="molecule type" value="Genomic_DNA"/>
</dbReference>
<feature type="transmembrane region" description="Helical" evidence="1">
    <location>
        <begin position="388"/>
        <end position="407"/>
    </location>
</feature>
<proteinExistence type="predicted"/>
<dbReference type="OrthoDB" id="819664at2"/>
<feature type="transmembrane region" description="Helical" evidence="1">
    <location>
        <begin position="88"/>
        <end position="106"/>
    </location>
</feature>
<accession>A0A4P7PUC8</accession>
<sequence>MNKLHLKYTNTFELLFKIGALSYLAVSFFYFFFIAGAGGGDESLFISDLVFIKTNGWIAAIEKSICIPYMLLAYPFSLIFEEHIALRFTNLILLLALVGYFFKVVKIKSANFYYYLAFYIATVAFFFVGTNDELFFIGVLIFMTEVFYFIENKKMNNEILAFSGLIISFFTRELFYVYLPVIIFGFFFLYKNGFNFFTKKMILPLLLFCFFILVNIPSIKTNHKLSYDDKRPSSKIATWTQRQYLAQLMVNKDELPNFQHPSWEETEAYLKKNGPNSLPDGIITGMTFDYALTITEFFKDFYYSMFYGFRQLGLILLFPFFFIAMNFKKEKLLSAKFFIPYSLIAMISILSLIIISYVELRWYISVFLLAIVFYNYQQTKNNINSNFIFLNYFVLACFSLYGVYGLLHRFIGVI</sequence>
<evidence type="ECO:0000313" key="3">
    <source>
        <dbReference type="Proteomes" id="UP000296862"/>
    </source>
</evidence>
<dbReference type="Proteomes" id="UP000296862">
    <property type="component" value="Chromosome"/>
</dbReference>
<keyword evidence="1" id="KW-0472">Membrane</keyword>
<gene>
    <name evidence="2" type="ORF">GS03_01408</name>
</gene>
<feature type="transmembrane region" description="Helical" evidence="1">
    <location>
        <begin position="337"/>
        <end position="354"/>
    </location>
</feature>
<reference evidence="2 3" key="1">
    <citation type="submission" date="2019-04" db="EMBL/GenBank/DDBJ databases">
        <title>Flavobacterium sp. GS03.</title>
        <authorList>
            <person name="Kim H."/>
        </authorList>
    </citation>
    <scope>NUCLEOTIDE SEQUENCE [LARGE SCALE GENOMIC DNA]</scope>
    <source>
        <strain evidence="2 3">GS03</strain>
    </source>
</reference>